<dbReference type="Pfam" id="PF00004">
    <property type="entry name" value="AAA"/>
    <property type="match status" value="1"/>
</dbReference>
<dbReference type="OrthoDB" id="10251412at2759"/>
<evidence type="ECO:0000256" key="1">
    <source>
        <dbReference type="ARBA" id="ARBA00007448"/>
    </source>
</evidence>
<dbReference type="Gene3D" id="3.40.50.300">
    <property type="entry name" value="P-loop containing nucleotide triphosphate hydrolases"/>
    <property type="match status" value="1"/>
</dbReference>
<keyword evidence="3" id="KW-0378">Hydrolase</keyword>
<dbReference type="AlphaFoldDB" id="A0A167GRX2"/>
<dbReference type="InterPro" id="IPR027417">
    <property type="entry name" value="P-loop_NTPase"/>
</dbReference>
<protein>
    <submittedName>
        <fullName evidence="3">p-loop containing nucleoside triphosphate hydrolase protein</fullName>
    </submittedName>
</protein>
<feature type="domain" description="AAA+ ATPase" evidence="2">
    <location>
        <begin position="49"/>
        <end position="174"/>
    </location>
</feature>
<reference evidence="3 4" key="1">
    <citation type="journal article" date="2016" name="Mol. Biol. Evol.">
        <title>Comparative Genomics of Early-Diverging Mushroom-Forming Fungi Provides Insights into the Origins of Lignocellulose Decay Capabilities.</title>
        <authorList>
            <person name="Nagy L.G."/>
            <person name="Riley R."/>
            <person name="Tritt A."/>
            <person name="Adam C."/>
            <person name="Daum C."/>
            <person name="Floudas D."/>
            <person name="Sun H."/>
            <person name="Yadav J.S."/>
            <person name="Pangilinan J."/>
            <person name="Larsson K.H."/>
            <person name="Matsuura K."/>
            <person name="Barry K."/>
            <person name="Labutti K."/>
            <person name="Kuo R."/>
            <person name="Ohm R.A."/>
            <person name="Bhattacharya S.S."/>
            <person name="Shirouzu T."/>
            <person name="Yoshinaga Y."/>
            <person name="Martin F.M."/>
            <person name="Grigoriev I.V."/>
            <person name="Hibbett D.S."/>
        </authorList>
    </citation>
    <scope>NUCLEOTIDE SEQUENCE [LARGE SCALE GENOMIC DNA]</scope>
    <source>
        <strain evidence="3 4">TUFC12733</strain>
    </source>
</reference>
<evidence type="ECO:0000259" key="2">
    <source>
        <dbReference type="SMART" id="SM00382"/>
    </source>
</evidence>
<evidence type="ECO:0000313" key="3">
    <source>
        <dbReference type="EMBL" id="KZO90844.1"/>
    </source>
</evidence>
<dbReference type="SMART" id="SM00382">
    <property type="entry name" value="AAA"/>
    <property type="match status" value="1"/>
</dbReference>
<keyword evidence="4" id="KW-1185">Reference proteome</keyword>
<organism evidence="3 4">
    <name type="scientific">Calocera viscosa (strain TUFC12733)</name>
    <dbReference type="NCBI Taxonomy" id="1330018"/>
    <lineage>
        <taxon>Eukaryota</taxon>
        <taxon>Fungi</taxon>
        <taxon>Dikarya</taxon>
        <taxon>Basidiomycota</taxon>
        <taxon>Agaricomycotina</taxon>
        <taxon>Dacrymycetes</taxon>
        <taxon>Dacrymycetales</taxon>
        <taxon>Dacrymycetaceae</taxon>
        <taxon>Calocera</taxon>
    </lineage>
</organism>
<dbReference type="STRING" id="1330018.A0A167GRX2"/>
<evidence type="ECO:0000313" key="4">
    <source>
        <dbReference type="Proteomes" id="UP000076738"/>
    </source>
</evidence>
<dbReference type="InterPro" id="IPR050747">
    <property type="entry name" value="Mitochondrial_chaperone_BCS1"/>
</dbReference>
<dbReference type="PANTHER" id="PTHR23070">
    <property type="entry name" value="BCS1 AAA-TYPE ATPASE"/>
    <property type="match status" value="1"/>
</dbReference>
<dbReference type="GO" id="GO:0016887">
    <property type="term" value="F:ATP hydrolysis activity"/>
    <property type="evidence" value="ECO:0007669"/>
    <property type="project" value="InterPro"/>
</dbReference>
<accession>A0A167GRX2</accession>
<dbReference type="SUPFAM" id="SSF52540">
    <property type="entry name" value="P-loop containing nucleoside triphosphate hydrolases"/>
    <property type="match status" value="1"/>
</dbReference>
<dbReference type="InterPro" id="IPR003959">
    <property type="entry name" value="ATPase_AAA_core"/>
</dbReference>
<gene>
    <name evidence="3" type="ORF">CALVIDRAFT_568720</name>
</gene>
<dbReference type="InterPro" id="IPR003593">
    <property type="entry name" value="AAA+_ATPase"/>
</dbReference>
<name>A0A167GRX2_CALVF</name>
<dbReference type="Proteomes" id="UP000076738">
    <property type="component" value="Unassembled WGS sequence"/>
</dbReference>
<sequence length="246" mass="27032">MGSKAVENKTVIWELDNVVLAKGIKDRIIEDVKTFMGREKWYADRGIPYRRGYLFSGPPGSGKSSFVQALAGTLSMDIRILNLSERGQTDDKLNHLLINAPQQSISLLEDIHTASINRLNFGRCQSAMTFSGLLSTVDSVDAAESWIIFMTTNHPGMLDPVLIRPGQVDLHDTLDDATPAKARMLFERFHAGQRGVKEGGARLKAMLRGWSVTMAALKGLFIISADGTEMALQSLGTVLCPKREPT</sequence>
<comment type="similarity">
    <text evidence="1">Belongs to the AAA ATPase family. BCS1 subfamily.</text>
</comment>
<dbReference type="GO" id="GO:0005524">
    <property type="term" value="F:ATP binding"/>
    <property type="evidence" value="ECO:0007669"/>
    <property type="project" value="InterPro"/>
</dbReference>
<proteinExistence type="inferred from homology"/>
<dbReference type="EMBL" id="KV417333">
    <property type="protein sequence ID" value="KZO90844.1"/>
    <property type="molecule type" value="Genomic_DNA"/>
</dbReference>